<reference evidence="1" key="1">
    <citation type="journal article" date="2014" name="Front. Microbiol.">
        <title>High frequency of phylogenetically diverse reductive dehalogenase-homologous genes in deep subseafloor sedimentary metagenomes.</title>
        <authorList>
            <person name="Kawai M."/>
            <person name="Futagami T."/>
            <person name="Toyoda A."/>
            <person name="Takaki Y."/>
            <person name="Nishi S."/>
            <person name="Hori S."/>
            <person name="Arai W."/>
            <person name="Tsubouchi T."/>
            <person name="Morono Y."/>
            <person name="Uchiyama I."/>
            <person name="Ito T."/>
            <person name="Fujiyama A."/>
            <person name="Inagaki F."/>
            <person name="Takami H."/>
        </authorList>
    </citation>
    <scope>NUCLEOTIDE SEQUENCE</scope>
    <source>
        <strain evidence="1">Expedition CK06-06</strain>
    </source>
</reference>
<dbReference type="AlphaFoldDB" id="X1VG50"/>
<organism evidence="1">
    <name type="scientific">marine sediment metagenome</name>
    <dbReference type="NCBI Taxonomy" id="412755"/>
    <lineage>
        <taxon>unclassified sequences</taxon>
        <taxon>metagenomes</taxon>
        <taxon>ecological metagenomes</taxon>
    </lineage>
</organism>
<evidence type="ECO:0000313" key="1">
    <source>
        <dbReference type="EMBL" id="GAJ13521.1"/>
    </source>
</evidence>
<proteinExistence type="predicted"/>
<accession>X1VG50</accession>
<sequence>MTIRGKGVKVNIKLEIFIYSIMISHAISSSKNNVICFNSFLFTTINANIPKINEVPPKTPE</sequence>
<protein>
    <submittedName>
        <fullName evidence="1">Uncharacterized protein</fullName>
    </submittedName>
</protein>
<comment type="caution">
    <text evidence="1">The sequence shown here is derived from an EMBL/GenBank/DDBJ whole genome shotgun (WGS) entry which is preliminary data.</text>
</comment>
<name>X1VG50_9ZZZZ</name>
<gene>
    <name evidence="1" type="ORF">S12H4_51377</name>
</gene>
<dbReference type="EMBL" id="BARW01032463">
    <property type="protein sequence ID" value="GAJ13521.1"/>
    <property type="molecule type" value="Genomic_DNA"/>
</dbReference>